<feature type="compositionally biased region" description="Basic and acidic residues" evidence="1">
    <location>
        <begin position="13"/>
        <end position="27"/>
    </location>
</feature>
<dbReference type="OrthoDB" id="10596721at2759"/>
<gene>
    <name evidence="3" type="primary">LOC111356409</name>
</gene>
<feature type="compositionally biased region" description="Polar residues" evidence="1">
    <location>
        <begin position="871"/>
        <end position="883"/>
    </location>
</feature>
<feature type="compositionally biased region" description="Polar residues" evidence="1">
    <location>
        <begin position="606"/>
        <end position="619"/>
    </location>
</feature>
<feature type="compositionally biased region" description="Polar residues" evidence="1">
    <location>
        <begin position="1"/>
        <end position="12"/>
    </location>
</feature>
<evidence type="ECO:0000313" key="2">
    <source>
        <dbReference type="Proteomes" id="UP000301870"/>
    </source>
</evidence>
<dbReference type="Proteomes" id="UP000301870">
    <property type="component" value="Chromosome 23"/>
</dbReference>
<sequence length="883" mass="99360">MSGTKETTSNLKNKPENRDDKNADPHKAKNVIPARIIDHTDKNNEASSKELHADVSSAKEVPISCQPSQINDHRSAFRSNSIDIANNSTNNMNTSLDVSNAKDLKEGNEVTNKNTADILSKMKPVDNDNGQDINHKSDESTNIDTEYDLSDEGKVAALDFSDSDLPDSPEIETSVMSFEKEVITEDQLSETEQENTSDTEEFNPFVFRKKKSKPKPTVTVDLNTLPSRVSTRYRKPFLENVTAIILKPTYLTEQEAQIDADIVTENIKRLRVYNEFKGDLKMTNENKIDNRNNKTKEVSTTISGTKMSDGKRDDSDKQKQQNKIEMEATSALATTIINRITTSNNKTIEHKPFELACTRLQQEINSSIDKNRCFYKTPEKESSKSPELVGKLRIPQEALEEVLKLSETTQSNLQEPPTRVSTSSDSLTKRKGPRKTKQRQSIPNDSQQEVSTLFRSVVTRSRLKETPKQVSKPSETVITQIRPPNISKPTSFDSAATLNTPLEPPKQVSKPTATQITRSKSRITSLTKVSNYQVELRRPRKYPKQPVSNATDAVVIRNRANKSLITPSTTQESAKQVSLSVLEPLKHELKYPKIVITRCNPEENQKQVSALSKSVVTRSTLKESPKQVSKLSETNTHVGPPEFPKQIPSLFNSGTTRSRSQDPRKKVSKSSEMIDTPNRLPKTTVRRSIPQESQIDVSKSTSTTARPRRTRESKTQIFTRRKPQNIVITQSQLLKSVTTCSRQEKTETTQSGPQKALITQNKPQKAVVERSKPQKTIITRRRLQKTVIAQNKPQQTHSRKKSSSPKAQLIKRERKQPEKNEESTVKASKSVLKNSSRKQITASSAKSPRSLKRSLRSSDAPSAKRTRSHKPSTTSNRNILRKR</sequence>
<dbReference type="RefSeq" id="XP_022826502.1">
    <property type="nucleotide sequence ID" value="XM_022970734.1"/>
</dbReference>
<feature type="compositionally biased region" description="Polar residues" evidence="1">
    <location>
        <begin position="468"/>
        <end position="479"/>
    </location>
</feature>
<feature type="compositionally biased region" description="Polar residues" evidence="1">
    <location>
        <begin position="825"/>
        <end position="841"/>
    </location>
</feature>
<name>A0A9J7EEE0_SPOLT</name>
<keyword evidence="2" id="KW-1185">Reference proteome</keyword>
<protein>
    <submittedName>
        <fullName evidence="3">Uncharacterized protein LOC111356409 isoform X3</fullName>
    </submittedName>
</protein>
<feature type="compositionally biased region" description="Basic residues" evidence="1">
    <location>
        <begin position="429"/>
        <end position="438"/>
    </location>
</feature>
<feature type="compositionally biased region" description="Polar residues" evidence="1">
    <location>
        <begin position="787"/>
        <end position="796"/>
    </location>
</feature>
<reference evidence="3" key="1">
    <citation type="submission" date="2025-08" db="UniProtKB">
        <authorList>
            <consortium name="RefSeq"/>
        </authorList>
    </citation>
    <scope>IDENTIFICATION</scope>
    <source>
        <strain evidence="3">Ishihara</strain>
        <tissue evidence="3">Whole body</tissue>
    </source>
</reference>
<evidence type="ECO:0000313" key="3">
    <source>
        <dbReference type="RefSeq" id="XP_022826502.1"/>
    </source>
</evidence>
<feature type="compositionally biased region" description="Polar residues" evidence="1">
    <location>
        <begin position="439"/>
        <end position="451"/>
    </location>
</feature>
<feature type="compositionally biased region" description="Polar residues" evidence="1">
    <location>
        <begin position="748"/>
        <end position="763"/>
    </location>
</feature>
<feature type="compositionally biased region" description="Basic and acidic residues" evidence="1">
    <location>
        <begin position="36"/>
        <end position="53"/>
    </location>
</feature>
<feature type="compositionally biased region" description="Polar residues" evidence="1">
    <location>
        <begin position="626"/>
        <end position="637"/>
    </location>
</feature>
<dbReference type="GeneID" id="111356409"/>
<feature type="compositionally biased region" description="Polar residues" evidence="1">
    <location>
        <begin position="487"/>
        <end position="500"/>
    </location>
</feature>
<feature type="region of interest" description="Disordered" evidence="1">
    <location>
        <begin position="284"/>
        <end position="323"/>
    </location>
</feature>
<feature type="region of interest" description="Disordered" evidence="1">
    <location>
        <begin position="744"/>
        <end position="883"/>
    </location>
</feature>
<feature type="region of interest" description="Disordered" evidence="1">
    <location>
        <begin position="407"/>
        <end position="451"/>
    </location>
</feature>
<dbReference type="AlphaFoldDB" id="A0A9J7EEE0"/>
<feature type="region of interest" description="Disordered" evidence="1">
    <location>
        <begin position="463"/>
        <end position="509"/>
    </location>
</feature>
<feature type="region of interest" description="Disordered" evidence="1">
    <location>
        <begin position="1"/>
        <end position="72"/>
    </location>
</feature>
<feature type="compositionally biased region" description="Basic and acidic residues" evidence="1">
    <location>
        <begin position="284"/>
        <end position="297"/>
    </location>
</feature>
<organism evidence="2 3">
    <name type="scientific">Spodoptera litura</name>
    <name type="common">Asian cotton leafworm</name>
    <dbReference type="NCBI Taxonomy" id="69820"/>
    <lineage>
        <taxon>Eukaryota</taxon>
        <taxon>Metazoa</taxon>
        <taxon>Ecdysozoa</taxon>
        <taxon>Arthropoda</taxon>
        <taxon>Hexapoda</taxon>
        <taxon>Insecta</taxon>
        <taxon>Pterygota</taxon>
        <taxon>Neoptera</taxon>
        <taxon>Endopterygota</taxon>
        <taxon>Lepidoptera</taxon>
        <taxon>Glossata</taxon>
        <taxon>Ditrysia</taxon>
        <taxon>Noctuoidea</taxon>
        <taxon>Noctuidae</taxon>
        <taxon>Amphipyrinae</taxon>
        <taxon>Spodoptera</taxon>
    </lineage>
</organism>
<accession>A0A9J7EEE0</accession>
<feature type="region of interest" description="Disordered" evidence="1">
    <location>
        <begin position="604"/>
        <end position="723"/>
    </location>
</feature>
<evidence type="ECO:0000256" key="1">
    <source>
        <dbReference type="SAM" id="MobiDB-lite"/>
    </source>
</evidence>
<feature type="compositionally biased region" description="Basic and acidic residues" evidence="1">
    <location>
        <begin position="308"/>
        <end position="323"/>
    </location>
</feature>
<feature type="compositionally biased region" description="Basic and acidic residues" evidence="1">
    <location>
        <begin position="815"/>
        <end position="824"/>
    </location>
</feature>
<feature type="compositionally biased region" description="Polar residues" evidence="1">
    <location>
        <begin position="407"/>
        <end position="426"/>
    </location>
</feature>
<feature type="compositionally biased region" description="Polar residues" evidence="1">
    <location>
        <begin position="649"/>
        <end position="658"/>
    </location>
</feature>
<proteinExistence type="predicted"/>